<dbReference type="GO" id="GO:0016757">
    <property type="term" value="F:glycosyltransferase activity"/>
    <property type="evidence" value="ECO:0007669"/>
    <property type="project" value="UniProtKB-KW"/>
</dbReference>
<organism evidence="6 7">
    <name type="scientific">Actinomadura barringtoniae</name>
    <dbReference type="NCBI Taxonomy" id="1427535"/>
    <lineage>
        <taxon>Bacteria</taxon>
        <taxon>Bacillati</taxon>
        <taxon>Actinomycetota</taxon>
        <taxon>Actinomycetes</taxon>
        <taxon>Streptosporangiales</taxon>
        <taxon>Thermomonosporaceae</taxon>
        <taxon>Actinomadura</taxon>
    </lineage>
</organism>
<evidence type="ECO:0000259" key="4">
    <source>
        <dbReference type="Pfam" id="PF00534"/>
    </source>
</evidence>
<evidence type="ECO:0000259" key="5">
    <source>
        <dbReference type="Pfam" id="PF13579"/>
    </source>
</evidence>
<evidence type="ECO:0000313" key="6">
    <source>
        <dbReference type="EMBL" id="MBO2451286.1"/>
    </source>
</evidence>
<protein>
    <submittedName>
        <fullName evidence="6">Glycosyltransferase</fullName>
    </submittedName>
</protein>
<feature type="domain" description="Glycosyl transferase family 1" evidence="4">
    <location>
        <begin position="224"/>
        <end position="359"/>
    </location>
</feature>
<comment type="caution">
    <text evidence="6">The sequence shown here is derived from an EMBL/GenBank/DDBJ whole genome shotgun (WGS) entry which is preliminary data.</text>
</comment>
<accession>A0A939PES4</accession>
<keyword evidence="7" id="KW-1185">Reference proteome</keyword>
<dbReference type="Proteomes" id="UP000669179">
    <property type="component" value="Unassembled WGS sequence"/>
</dbReference>
<evidence type="ECO:0000256" key="3">
    <source>
        <dbReference type="SAM" id="MobiDB-lite"/>
    </source>
</evidence>
<reference evidence="6" key="1">
    <citation type="submission" date="2021-03" db="EMBL/GenBank/DDBJ databases">
        <authorList>
            <person name="Kanchanasin P."/>
            <person name="Saeng-In P."/>
            <person name="Phongsopitanun W."/>
            <person name="Yuki M."/>
            <person name="Kudo T."/>
            <person name="Ohkuma M."/>
            <person name="Tanasupawat S."/>
        </authorList>
    </citation>
    <scope>NUCLEOTIDE SEQUENCE</scope>
    <source>
        <strain evidence="6">GKU 128</strain>
    </source>
</reference>
<feature type="domain" description="Glycosyltransferase subfamily 4-like N-terminal" evidence="5">
    <location>
        <begin position="24"/>
        <end position="193"/>
    </location>
</feature>
<feature type="compositionally biased region" description="Basic and acidic residues" evidence="3">
    <location>
        <begin position="37"/>
        <end position="57"/>
    </location>
</feature>
<name>A0A939PES4_9ACTN</name>
<keyword evidence="1" id="KW-0328">Glycosyltransferase</keyword>
<dbReference type="RefSeq" id="WP_208259162.1">
    <property type="nucleotide sequence ID" value="NZ_JAGEOJ010000012.1"/>
</dbReference>
<dbReference type="PANTHER" id="PTHR45947:SF3">
    <property type="entry name" value="SULFOQUINOVOSYL TRANSFERASE SQD2"/>
    <property type="match status" value="1"/>
</dbReference>
<dbReference type="AlphaFoldDB" id="A0A939PES4"/>
<dbReference type="GO" id="GO:1901137">
    <property type="term" value="P:carbohydrate derivative biosynthetic process"/>
    <property type="evidence" value="ECO:0007669"/>
    <property type="project" value="UniProtKB-ARBA"/>
</dbReference>
<dbReference type="InterPro" id="IPR028098">
    <property type="entry name" value="Glyco_trans_4-like_N"/>
</dbReference>
<dbReference type="InterPro" id="IPR050194">
    <property type="entry name" value="Glycosyltransferase_grp1"/>
</dbReference>
<dbReference type="EMBL" id="JAGEOJ010000012">
    <property type="protein sequence ID" value="MBO2451286.1"/>
    <property type="molecule type" value="Genomic_DNA"/>
</dbReference>
<dbReference type="InterPro" id="IPR001296">
    <property type="entry name" value="Glyco_trans_1"/>
</dbReference>
<sequence>MNRPLNIALVSASTLDGDDAHSIHVRELARALAAPDGDGHEERQVTLHTRRQDEAARSRTRLGPGATQYNLSAGPARPLSENEMLPHVNELASGLRRRWSGTAKPDLIHAHGWIGGLAACAAARDLDIPLVQSFHGLGTADRRAGRQVHPARIRLETAIGRDSDAVLAGTSEEAENLVRLGVPRPRINITPYGVDGEQFSQSGPALPRGDRDRLVVVCHDLNDDGVITAIRALEHIPGAELAVAGGPAREDLENDPTVHRLRVLAKELHVADRVIFLGAMPRKTVPRLLRTAKLALCLSPHHPSPTVSLEAMACGVPVVAVPAGGNADCVLDKITGIHVPADRPVVIGRAIRNLLNEDTTLAGYAIAAADRAHSRYSWDRIAAETARAYDRILERVAPMEYSEAWETETH</sequence>
<dbReference type="SUPFAM" id="SSF53756">
    <property type="entry name" value="UDP-Glycosyltransferase/glycogen phosphorylase"/>
    <property type="match status" value="1"/>
</dbReference>
<dbReference type="PANTHER" id="PTHR45947">
    <property type="entry name" value="SULFOQUINOVOSYL TRANSFERASE SQD2"/>
    <property type="match status" value="1"/>
</dbReference>
<dbReference type="Pfam" id="PF13579">
    <property type="entry name" value="Glyco_trans_4_4"/>
    <property type="match status" value="1"/>
</dbReference>
<keyword evidence="2" id="KW-0808">Transferase</keyword>
<evidence type="ECO:0000256" key="2">
    <source>
        <dbReference type="ARBA" id="ARBA00022679"/>
    </source>
</evidence>
<gene>
    <name evidence="6" type="ORF">J4573_29625</name>
</gene>
<dbReference type="Gene3D" id="3.40.50.2000">
    <property type="entry name" value="Glycogen Phosphorylase B"/>
    <property type="match status" value="2"/>
</dbReference>
<feature type="region of interest" description="Disordered" evidence="3">
    <location>
        <begin position="35"/>
        <end position="80"/>
    </location>
</feature>
<proteinExistence type="predicted"/>
<evidence type="ECO:0000313" key="7">
    <source>
        <dbReference type="Proteomes" id="UP000669179"/>
    </source>
</evidence>
<dbReference type="Pfam" id="PF00534">
    <property type="entry name" value="Glycos_transf_1"/>
    <property type="match status" value="1"/>
</dbReference>
<evidence type="ECO:0000256" key="1">
    <source>
        <dbReference type="ARBA" id="ARBA00022676"/>
    </source>
</evidence>